<dbReference type="Proteomes" id="UP000035651">
    <property type="component" value="Plasmid pPF72-1"/>
</dbReference>
<dbReference type="EMBL" id="CP011808">
    <property type="protein sequence ID" value="AKM33167.1"/>
    <property type="molecule type" value="Genomic_DNA"/>
</dbReference>
<protein>
    <submittedName>
        <fullName evidence="2">Uncharacterized protein</fullName>
    </submittedName>
</protein>
<keyword evidence="2" id="KW-0614">Plasmid</keyword>
<organism evidence="2 3">
    <name type="scientific">Pandoraea faecigallinarum</name>
    <dbReference type="NCBI Taxonomy" id="656179"/>
    <lineage>
        <taxon>Bacteria</taxon>
        <taxon>Pseudomonadati</taxon>
        <taxon>Pseudomonadota</taxon>
        <taxon>Betaproteobacteria</taxon>
        <taxon>Burkholderiales</taxon>
        <taxon>Burkholderiaceae</taxon>
        <taxon>Pandoraea</taxon>
    </lineage>
</organism>
<proteinExistence type="predicted"/>
<dbReference type="OrthoDB" id="8945670at2"/>
<dbReference type="PATRIC" id="fig|656179.3.peg.4979"/>
<gene>
    <name evidence="2" type="ORF">AB870_23295</name>
</gene>
<feature type="transmembrane region" description="Helical" evidence="1">
    <location>
        <begin position="123"/>
        <end position="146"/>
    </location>
</feature>
<evidence type="ECO:0000313" key="2">
    <source>
        <dbReference type="EMBL" id="AKM33167.1"/>
    </source>
</evidence>
<dbReference type="AlphaFoldDB" id="A0A0H3WZL7"/>
<dbReference type="Gene3D" id="3.30.2440.10">
    <property type="entry name" value="Secreted effector protein SifA"/>
    <property type="match status" value="1"/>
</dbReference>
<evidence type="ECO:0000313" key="3">
    <source>
        <dbReference type="Proteomes" id="UP000035651"/>
    </source>
</evidence>
<keyword evidence="3" id="KW-1185">Reference proteome</keyword>
<feature type="transmembrane region" description="Helical" evidence="1">
    <location>
        <begin position="152"/>
        <end position="175"/>
    </location>
</feature>
<reference evidence="2" key="1">
    <citation type="submission" date="2016-06" db="EMBL/GenBank/DDBJ databases">
        <title>Complete Genome Sequence of Pandoraea faecigallinarum DSM-23572.</title>
        <authorList>
            <person name="Yong D."/>
            <person name="Ee R."/>
            <person name="Lim Y.-L."/>
            <person name="Yin W.-F."/>
            <person name="Chan K.-G."/>
        </authorList>
    </citation>
    <scope>NUCLEOTIDE SEQUENCE</scope>
    <source>
        <strain evidence="2">DSM 23572</strain>
        <plasmid evidence="2">pPF72-1</plasmid>
    </source>
</reference>
<dbReference type="RefSeq" id="WP_047909155.1">
    <property type="nucleotide sequence ID" value="NZ_CP011808.2"/>
</dbReference>
<keyword evidence="1" id="KW-1133">Transmembrane helix</keyword>
<sequence length="525" mass="57729">MANDRVGNNALRPSAQTQYLASVSPDQVVINSALKRSLRGFLDTIPGFMSDFDAIDGSSAGRAALRNCQNHITRVKEMWKDGPVERQEILSTLAEAAQLLDETKQEVIEKIPELKPGRAEEVLARYGALLGFIACMAICIAAPFLAPTAGAIAGADFCGGMLFFASLIGHACALAPEEARKNLVDTFAPQLEKVRAAAVRAESAYTIEYIKARVSRVAAAHYEASLAAPLGDPASDASRGTESLPQWRVTADAEKSRLCLILLGIQTGAISIPAAQGRELLCKLLDAEALAQQQGLETDFQKNEAIRKDFLRLLDFLKYRPPVMQLIREGDAGENGIWAQGSEFERLLREHDEVIIDVGEQPASTQDRIRRDTGHAKARLGLPVGTAGRTRDIETAANDRVRKKADTRVRTPQFVVENHSETRVTILGKDAKPQDYFESIWEKIGEWFAVDDQDSARETLGCVVSERTTINDKLSSLELLRHLAKAEYKANFESEFDDDTVSLATEGVFTMTLNRRTRAIEFQPT</sequence>
<accession>A0A0H3WZL7</accession>
<name>A0A0H3WZL7_9BURK</name>
<dbReference type="KEGG" id="pfg:AB870_23295"/>
<geneLocation type="plasmid" evidence="2 3">
    <name>pPF72-1</name>
</geneLocation>
<keyword evidence="1" id="KW-0472">Membrane</keyword>
<keyword evidence="1" id="KW-0812">Transmembrane</keyword>
<evidence type="ECO:0000256" key="1">
    <source>
        <dbReference type="SAM" id="Phobius"/>
    </source>
</evidence>